<keyword evidence="6 9" id="KW-0326">Glycosidase</keyword>
<accession>A0A9Q1K9I5</accession>
<comment type="similarity">
    <text evidence="2 9">Belongs to the glycosyl hydrolase 28 family.</text>
</comment>
<organism evidence="11 12">
    <name type="scientific">Carnegiea gigantea</name>
    <dbReference type="NCBI Taxonomy" id="171969"/>
    <lineage>
        <taxon>Eukaryota</taxon>
        <taxon>Viridiplantae</taxon>
        <taxon>Streptophyta</taxon>
        <taxon>Embryophyta</taxon>
        <taxon>Tracheophyta</taxon>
        <taxon>Spermatophyta</taxon>
        <taxon>Magnoliopsida</taxon>
        <taxon>eudicotyledons</taxon>
        <taxon>Gunneridae</taxon>
        <taxon>Pentapetalae</taxon>
        <taxon>Caryophyllales</taxon>
        <taxon>Cactineae</taxon>
        <taxon>Cactaceae</taxon>
        <taxon>Cactoideae</taxon>
        <taxon>Echinocereeae</taxon>
        <taxon>Carnegiea</taxon>
    </lineage>
</organism>
<dbReference type="SMART" id="SM00710">
    <property type="entry name" value="PbH1"/>
    <property type="match status" value="7"/>
</dbReference>
<comment type="caution">
    <text evidence="11">The sequence shown here is derived from an EMBL/GenBank/DDBJ whole genome shotgun (WGS) entry which is preliminary data.</text>
</comment>
<gene>
    <name evidence="11" type="ORF">Cgig2_021798</name>
</gene>
<sequence>MSMIMINDTGMIKFFPIILIFLTLAGVSLANTNHNVATFGAKPDGETDSSKAFLAAWSSACSTPARATIVVPPGQFMVRTPIIFSGQGCKSGGITFLMKGTIVGPVDFRVLAGSGGSTWVLFRDVNGITISGGVFDGRGAGLWACKRSGKGGCPDGVTTLGFSNSMNIIVNGVTSLNSQLYHIVVNGCKNVKIQGVRVLASGASPNTDGIHVQLSTSVTILNSNIGTGDDCISIGEGTTNLWIEGIACGPGHGISIGSLGKDLNEQGVQNVTVRSATFIGTENGVRIKSWARPSNGFVRNIVFQHLTMVNAQHPIIIDQKYCPDNKGCPKQVSGVRISDITYEDIHGTSATPIAMNFDCSSKYHCTNIKLEGINLTFNKKATSSFCVNAGGSTYGIVQPKSCL</sequence>
<dbReference type="InterPro" id="IPR011050">
    <property type="entry name" value="Pectin_lyase_fold/virulence"/>
</dbReference>
<dbReference type="GO" id="GO:0071555">
    <property type="term" value="P:cell wall organization"/>
    <property type="evidence" value="ECO:0007669"/>
    <property type="project" value="UniProtKB-KW"/>
</dbReference>
<keyword evidence="7" id="KW-0961">Cell wall biogenesis/degradation</keyword>
<keyword evidence="3" id="KW-0134">Cell wall</keyword>
<keyword evidence="12" id="KW-1185">Reference proteome</keyword>
<evidence type="ECO:0000256" key="4">
    <source>
        <dbReference type="ARBA" id="ARBA00022525"/>
    </source>
</evidence>
<dbReference type="InterPro" id="IPR006626">
    <property type="entry name" value="PbH1"/>
</dbReference>
<evidence type="ECO:0000256" key="6">
    <source>
        <dbReference type="ARBA" id="ARBA00023295"/>
    </source>
</evidence>
<evidence type="ECO:0000256" key="7">
    <source>
        <dbReference type="ARBA" id="ARBA00023316"/>
    </source>
</evidence>
<dbReference type="AlphaFoldDB" id="A0A9Q1K9I5"/>
<dbReference type="InterPro" id="IPR000743">
    <property type="entry name" value="Glyco_hydro_28"/>
</dbReference>
<evidence type="ECO:0008006" key="13">
    <source>
        <dbReference type="Google" id="ProtNLM"/>
    </source>
</evidence>
<dbReference type="PROSITE" id="PS00502">
    <property type="entry name" value="POLYGALACTURONASE"/>
    <property type="match status" value="1"/>
</dbReference>
<dbReference type="FunFam" id="2.160.20.10:FF:000004">
    <property type="entry name" value="Pectin lyase-like superfamily protein"/>
    <property type="match status" value="1"/>
</dbReference>
<keyword evidence="10" id="KW-0732">Signal</keyword>
<evidence type="ECO:0000256" key="3">
    <source>
        <dbReference type="ARBA" id="ARBA00022512"/>
    </source>
</evidence>
<feature type="active site" evidence="8">
    <location>
        <position position="252"/>
    </location>
</feature>
<dbReference type="EMBL" id="JAKOGI010000221">
    <property type="protein sequence ID" value="KAJ8439384.1"/>
    <property type="molecule type" value="Genomic_DNA"/>
</dbReference>
<evidence type="ECO:0000256" key="9">
    <source>
        <dbReference type="RuleBase" id="RU361169"/>
    </source>
</evidence>
<reference evidence="11" key="1">
    <citation type="submission" date="2022-04" db="EMBL/GenBank/DDBJ databases">
        <title>Carnegiea gigantea Genome sequencing and assembly v2.</title>
        <authorList>
            <person name="Copetti D."/>
            <person name="Sanderson M.J."/>
            <person name="Burquez A."/>
            <person name="Wojciechowski M.F."/>
        </authorList>
    </citation>
    <scope>NUCLEOTIDE SEQUENCE</scope>
    <source>
        <strain evidence="11">SGP5-SGP5p</strain>
        <tissue evidence="11">Aerial part</tissue>
    </source>
</reference>
<keyword evidence="5 9" id="KW-0378">Hydrolase</keyword>
<dbReference type="SUPFAM" id="SSF51126">
    <property type="entry name" value="Pectin lyase-like"/>
    <property type="match status" value="1"/>
</dbReference>
<dbReference type="Proteomes" id="UP001153076">
    <property type="component" value="Unassembled WGS sequence"/>
</dbReference>
<dbReference type="Pfam" id="PF00295">
    <property type="entry name" value="Glyco_hydro_28"/>
    <property type="match status" value="1"/>
</dbReference>
<evidence type="ECO:0000256" key="5">
    <source>
        <dbReference type="ARBA" id="ARBA00022801"/>
    </source>
</evidence>
<dbReference type="InterPro" id="IPR012334">
    <property type="entry name" value="Pectin_lyas_fold"/>
</dbReference>
<feature type="signal peptide" evidence="10">
    <location>
        <begin position="1"/>
        <end position="30"/>
    </location>
</feature>
<evidence type="ECO:0000313" key="12">
    <source>
        <dbReference type="Proteomes" id="UP001153076"/>
    </source>
</evidence>
<evidence type="ECO:0000256" key="1">
    <source>
        <dbReference type="ARBA" id="ARBA00004191"/>
    </source>
</evidence>
<dbReference type="OrthoDB" id="187139at2759"/>
<proteinExistence type="inferred from homology"/>
<protein>
    <recommendedName>
        <fullName evidence="13">Polygalacturonase-like</fullName>
    </recommendedName>
</protein>
<evidence type="ECO:0000313" key="11">
    <source>
        <dbReference type="EMBL" id="KAJ8439384.1"/>
    </source>
</evidence>
<dbReference type="Gene3D" id="2.160.20.10">
    <property type="entry name" value="Single-stranded right-handed beta-helix, Pectin lyase-like"/>
    <property type="match status" value="1"/>
</dbReference>
<dbReference type="GO" id="GO:0004650">
    <property type="term" value="F:polygalacturonase activity"/>
    <property type="evidence" value="ECO:0007669"/>
    <property type="project" value="InterPro"/>
</dbReference>
<evidence type="ECO:0000256" key="8">
    <source>
        <dbReference type="PROSITE-ProRule" id="PRU10052"/>
    </source>
</evidence>
<dbReference type="PANTHER" id="PTHR31375">
    <property type="match status" value="1"/>
</dbReference>
<evidence type="ECO:0000256" key="10">
    <source>
        <dbReference type="SAM" id="SignalP"/>
    </source>
</evidence>
<feature type="chain" id="PRO_5040278131" description="Polygalacturonase-like" evidence="10">
    <location>
        <begin position="31"/>
        <end position="403"/>
    </location>
</feature>
<keyword evidence="4" id="KW-0964">Secreted</keyword>
<name>A0A9Q1K9I5_9CARY</name>
<evidence type="ECO:0000256" key="2">
    <source>
        <dbReference type="ARBA" id="ARBA00008834"/>
    </source>
</evidence>
<dbReference type="GO" id="GO:0005975">
    <property type="term" value="P:carbohydrate metabolic process"/>
    <property type="evidence" value="ECO:0007669"/>
    <property type="project" value="InterPro"/>
</dbReference>
<comment type="subcellular location">
    <subcellularLocation>
        <location evidence="1">Secreted</location>
        <location evidence="1">Cell wall</location>
    </subcellularLocation>
</comment>